<dbReference type="EMBL" id="BGPR01001506">
    <property type="protein sequence ID" value="GBM55556.1"/>
    <property type="molecule type" value="Genomic_DNA"/>
</dbReference>
<comment type="caution">
    <text evidence="1">The sequence shown here is derived from an EMBL/GenBank/DDBJ whole genome shotgun (WGS) entry which is preliminary data.</text>
</comment>
<accession>A0A4Y2GS42</accession>
<dbReference type="OrthoDB" id="8122262at2759"/>
<name>A0A4Y2GS42_ARAVE</name>
<dbReference type="Proteomes" id="UP000499080">
    <property type="component" value="Unassembled WGS sequence"/>
</dbReference>
<protein>
    <submittedName>
        <fullName evidence="1">Uncharacterized protein</fullName>
    </submittedName>
</protein>
<reference evidence="1 2" key="1">
    <citation type="journal article" date="2019" name="Sci. Rep.">
        <title>Orb-weaving spider Araneus ventricosus genome elucidates the spidroin gene catalogue.</title>
        <authorList>
            <person name="Kono N."/>
            <person name="Nakamura H."/>
            <person name="Ohtoshi R."/>
            <person name="Moran D.A.P."/>
            <person name="Shinohara A."/>
            <person name="Yoshida Y."/>
            <person name="Fujiwara M."/>
            <person name="Mori M."/>
            <person name="Tomita M."/>
            <person name="Arakawa K."/>
        </authorList>
    </citation>
    <scope>NUCLEOTIDE SEQUENCE [LARGE SCALE GENOMIC DNA]</scope>
</reference>
<gene>
    <name evidence="1" type="ORF">AVEN_105088_1</name>
</gene>
<evidence type="ECO:0000313" key="2">
    <source>
        <dbReference type="Proteomes" id="UP000499080"/>
    </source>
</evidence>
<proteinExistence type="predicted"/>
<keyword evidence="2" id="KW-1185">Reference proteome</keyword>
<organism evidence="1 2">
    <name type="scientific">Araneus ventricosus</name>
    <name type="common">Orbweaver spider</name>
    <name type="synonym">Epeira ventricosa</name>
    <dbReference type="NCBI Taxonomy" id="182803"/>
    <lineage>
        <taxon>Eukaryota</taxon>
        <taxon>Metazoa</taxon>
        <taxon>Ecdysozoa</taxon>
        <taxon>Arthropoda</taxon>
        <taxon>Chelicerata</taxon>
        <taxon>Arachnida</taxon>
        <taxon>Araneae</taxon>
        <taxon>Araneomorphae</taxon>
        <taxon>Entelegynae</taxon>
        <taxon>Araneoidea</taxon>
        <taxon>Araneidae</taxon>
        <taxon>Araneus</taxon>
    </lineage>
</organism>
<sequence length="141" mass="16635">MGRFLCEKTVTGASYPDMLQFWLFPQMADDSGMSSNRTRLPLYWKIHVRRYPNDELPYRWIGGENTSLFSRSPRPPDLTLVYFFLGILRTLFVLLLPKTLEKAGKDPYCNDEIDRMKLQNVWNEFDSAWTCVVRPSDNRIF</sequence>
<dbReference type="AlphaFoldDB" id="A0A4Y2GS42"/>
<evidence type="ECO:0000313" key="1">
    <source>
        <dbReference type="EMBL" id="GBM55556.1"/>
    </source>
</evidence>